<dbReference type="RefSeq" id="WP_204890409.1">
    <property type="nucleotide sequence ID" value="NZ_JBHUFW010000011.1"/>
</dbReference>
<feature type="compositionally biased region" description="Basic and acidic residues" evidence="1">
    <location>
        <begin position="92"/>
        <end position="109"/>
    </location>
</feature>
<feature type="transmembrane region" description="Helical" evidence="2">
    <location>
        <begin position="21"/>
        <end position="43"/>
    </location>
</feature>
<feature type="region of interest" description="Disordered" evidence="1">
    <location>
        <begin position="52"/>
        <end position="126"/>
    </location>
</feature>
<evidence type="ECO:0000259" key="3">
    <source>
        <dbReference type="Pfam" id="PF07423"/>
    </source>
</evidence>
<name>A0ABW4QK83_9BACL</name>
<evidence type="ECO:0000256" key="1">
    <source>
        <dbReference type="SAM" id="MobiDB-lite"/>
    </source>
</evidence>
<keyword evidence="2" id="KW-0812">Transmembrane</keyword>
<evidence type="ECO:0000313" key="5">
    <source>
        <dbReference type="Proteomes" id="UP001597273"/>
    </source>
</evidence>
<accession>A0ABW4QK83</accession>
<evidence type="ECO:0000256" key="2">
    <source>
        <dbReference type="SAM" id="Phobius"/>
    </source>
</evidence>
<feature type="domain" description="DUF1510" evidence="3">
    <location>
        <begin position="133"/>
        <end position="224"/>
    </location>
</feature>
<keyword evidence="2" id="KW-0472">Membrane</keyword>
<protein>
    <submittedName>
        <fullName evidence="4">YrrS family protein</fullName>
    </submittedName>
</protein>
<dbReference type="Proteomes" id="UP001597273">
    <property type="component" value="Unassembled WGS sequence"/>
</dbReference>
<keyword evidence="2" id="KW-1133">Transmembrane helix</keyword>
<dbReference type="Pfam" id="PF07423">
    <property type="entry name" value="DUF1510"/>
    <property type="match status" value="1"/>
</dbReference>
<proteinExistence type="predicted"/>
<organism evidence="4 5">
    <name type="scientific">Planococcus chinensis</name>
    <dbReference type="NCBI Taxonomy" id="272917"/>
    <lineage>
        <taxon>Bacteria</taxon>
        <taxon>Bacillati</taxon>
        <taxon>Bacillota</taxon>
        <taxon>Bacilli</taxon>
        <taxon>Bacillales</taxon>
        <taxon>Caryophanaceae</taxon>
        <taxon>Planococcus</taxon>
    </lineage>
</organism>
<dbReference type="InterPro" id="IPR009988">
    <property type="entry name" value="DUF1510"/>
</dbReference>
<feature type="compositionally biased region" description="Acidic residues" evidence="1">
    <location>
        <begin position="61"/>
        <end position="91"/>
    </location>
</feature>
<reference evidence="5" key="1">
    <citation type="journal article" date="2019" name="Int. J. Syst. Evol. Microbiol.">
        <title>The Global Catalogue of Microorganisms (GCM) 10K type strain sequencing project: providing services to taxonomists for standard genome sequencing and annotation.</title>
        <authorList>
            <consortium name="The Broad Institute Genomics Platform"/>
            <consortium name="The Broad Institute Genome Sequencing Center for Infectious Disease"/>
            <person name="Wu L."/>
            <person name="Ma J."/>
        </authorList>
    </citation>
    <scope>NUCLEOTIDE SEQUENCE [LARGE SCALE GENOMIC DNA]</scope>
    <source>
        <strain evidence="5">CGMCC 1.15475</strain>
    </source>
</reference>
<gene>
    <name evidence="4" type="ORF">ACFSDB_13960</name>
</gene>
<keyword evidence="5" id="KW-1185">Reference proteome</keyword>
<evidence type="ECO:0000313" key="4">
    <source>
        <dbReference type="EMBL" id="MFD1864010.1"/>
    </source>
</evidence>
<comment type="caution">
    <text evidence="4">The sequence shown here is derived from an EMBL/GenBank/DDBJ whole genome shotgun (WGS) entry which is preliminary data.</text>
</comment>
<dbReference type="EMBL" id="JBHUFW010000011">
    <property type="protein sequence ID" value="MFD1864010.1"/>
    <property type="molecule type" value="Genomic_DNA"/>
</dbReference>
<sequence>MANEEKRYPSRLKNKKNRSNSILNMMIGLVFTLILITAGFIFLDSGEESVQEPESVKIASESEEQLPAEEPEGGEEAPAEDGKDETEEADKNEEAPADKEEKPAEETKEGTVTVGGTITREDSSDPIVEETVINTSWEPVGTTQTGEHVSVYQKGSPDWNEKIKAISYATGLSEDNMYIMMVKNGGGPQKSIGVVQSKDESQKYRVHLEWIDGKGWAPVKMDVLKTLKGAY</sequence>